<evidence type="ECO:0000259" key="7">
    <source>
        <dbReference type="PROSITE" id="PS51900"/>
    </source>
</evidence>
<dbReference type="InterPro" id="IPR013762">
    <property type="entry name" value="Integrase-like_cat_sf"/>
</dbReference>
<evidence type="ECO:0000256" key="1">
    <source>
        <dbReference type="ARBA" id="ARBA00008857"/>
    </source>
</evidence>
<gene>
    <name evidence="8" type="ORF">COT97_04405</name>
</gene>
<evidence type="ECO:0000313" key="9">
    <source>
        <dbReference type="Proteomes" id="UP000229901"/>
    </source>
</evidence>
<dbReference type="Proteomes" id="UP000229901">
    <property type="component" value="Unassembled WGS sequence"/>
</dbReference>
<evidence type="ECO:0000256" key="5">
    <source>
        <dbReference type="PROSITE-ProRule" id="PRU01248"/>
    </source>
</evidence>
<dbReference type="InterPro" id="IPR044068">
    <property type="entry name" value="CB"/>
</dbReference>
<comment type="similarity">
    <text evidence="1">Belongs to the 'phage' integrase family.</text>
</comment>
<dbReference type="InterPro" id="IPR002104">
    <property type="entry name" value="Integrase_catalytic"/>
</dbReference>
<dbReference type="PROSITE" id="PS51900">
    <property type="entry name" value="CB"/>
    <property type="match status" value="1"/>
</dbReference>
<feature type="domain" description="Tyr recombinase" evidence="6">
    <location>
        <begin position="112"/>
        <end position="284"/>
    </location>
</feature>
<dbReference type="NCBIfam" id="NF040815">
    <property type="entry name" value="recomb_XerA_Arch"/>
    <property type="match status" value="1"/>
</dbReference>
<dbReference type="Gene3D" id="1.10.443.10">
    <property type="entry name" value="Intergrase catalytic core"/>
    <property type="match status" value="1"/>
</dbReference>
<evidence type="ECO:0000259" key="6">
    <source>
        <dbReference type="PROSITE" id="PS51898"/>
    </source>
</evidence>
<evidence type="ECO:0000256" key="3">
    <source>
        <dbReference type="ARBA" id="ARBA00023125"/>
    </source>
</evidence>
<dbReference type="Gene3D" id="1.10.150.130">
    <property type="match status" value="1"/>
</dbReference>
<dbReference type="GO" id="GO:0003677">
    <property type="term" value="F:DNA binding"/>
    <property type="evidence" value="ECO:0007669"/>
    <property type="project" value="UniProtKB-UniRule"/>
</dbReference>
<proteinExistence type="inferred from homology"/>
<dbReference type="PANTHER" id="PTHR30349">
    <property type="entry name" value="PHAGE INTEGRASE-RELATED"/>
    <property type="match status" value="1"/>
</dbReference>
<evidence type="ECO:0000256" key="2">
    <source>
        <dbReference type="ARBA" id="ARBA00022908"/>
    </source>
</evidence>
<dbReference type="EMBL" id="PFAP01000033">
    <property type="protein sequence ID" value="PIR93859.1"/>
    <property type="molecule type" value="Genomic_DNA"/>
</dbReference>
<name>A0A2H0V625_9BACT</name>
<keyword evidence="4" id="KW-0233">DNA recombination</keyword>
<organism evidence="8 9">
    <name type="scientific">Candidatus Falkowbacteria bacterium CG10_big_fil_rev_8_21_14_0_10_39_11</name>
    <dbReference type="NCBI Taxonomy" id="1974565"/>
    <lineage>
        <taxon>Bacteria</taxon>
        <taxon>Candidatus Falkowiibacteriota</taxon>
    </lineage>
</organism>
<keyword evidence="2" id="KW-0229">DNA integration</keyword>
<dbReference type="AlphaFoldDB" id="A0A2H0V625"/>
<dbReference type="GO" id="GO:0006310">
    <property type="term" value="P:DNA recombination"/>
    <property type="evidence" value="ECO:0007669"/>
    <property type="project" value="UniProtKB-KW"/>
</dbReference>
<sequence>MGVIWFDITTHDIITHMNNYIDIIKQELLLRNYSRKTISAYCLAIKDFLLFFNQEISTLGANNMKQYLLHLHDKGYSPQTISLKANAINFLYTQIIKKDGYIKIRHPKRSKKLPLVLSRNEITLLLQQTPNPKHKLMIEIAYSSGLRVSEVVNLKVADLDLDELTVLVRQAKGNKDRLTVLSEKLVPRLRNFLFDRDGQYYVFESNRGGKLSIESLQKTFQRCLQKSQIAKPATFHSLRHSFATHLLENGVDIRYVQKLLGHQNIRTTQLYTQVTNPALKNIKSPL</sequence>
<evidence type="ECO:0000256" key="4">
    <source>
        <dbReference type="ARBA" id="ARBA00023172"/>
    </source>
</evidence>
<dbReference type="InterPro" id="IPR010998">
    <property type="entry name" value="Integrase_recombinase_N"/>
</dbReference>
<dbReference type="PROSITE" id="PS51898">
    <property type="entry name" value="TYR_RECOMBINASE"/>
    <property type="match status" value="1"/>
</dbReference>
<dbReference type="InterPro" id="IPR011010">
    <property type="entry name" value="DNA_brk_join_enz"/>
</dbReference>
<comment type="caution">
    <text evidence="8">The sequence shown here is derived from an EMBL/GenBank/DDBJ whole genome shotgun (WGS) entry which is preliminary data.</text>
</comment>
<dbReference type="InterPro" id="IPR050090">
    <property type="entry name" value="Tyrosine_recombinase_XerCD"/>
</dbReference>
<dbReference type="PANTHER" id="PTHR30349:SF64">
    <property type="entry name" value="PROPHAGE INTEGRASE INTD-RELATED"/>
    <property type="match status" value="1"/>
</dbReference>
<dbReference type="Pfam" id="PF00589">
    <property type="entry name" value="Phage_integrase"/>
    <property type="match status" value="1"/>
</dbReference>
<dbReference type="GO" id="GO:0015074">
    <property type="term" value="P:DNA integration"/>
    <property type="evidence" value="ECO:0007669"/>
    <property type="project" value="UniProtKB-KW"/>
</dbReference>
<keyword evidence="3 5" id="KW-0238">DNA-binding</keyword>
<protein>
    <submittedName>
        <fullName evidence="8">Integrase</fullName>
    </submittedName>
</protein>
<dbReference type="SUPFAM" id="SSF56349">
    <property type="entry name" value="DNA breaking-rejoining enzymes"/>
    <property type="match status" value="1"/>
</dbReference>
<dbReference type="Pfam" id="PF13495">
    <property type="entry name" value="Phage_int_SAM_4"/>
    <property type="match status" value="1"/>
</dbReference>
<accession>A0A2H0V625</accession>
<dbReference type="InterPro" id="IPR004107">
    <property type="entry name" value="Integrase_SAM-like_N"/>
</dbReference>
<feature type="domain" description="Core-binding (CB)" evidence="7">
    <location>
        <begin position="8"/>
        <end position="96"/>
    </location>
</feature>
<evidence type="ECO:0000313" key="8">
    <source>
        <dbReference type="EMBL" id="PIR93859.1"/>
    </source>
</evidence>
<reference evidence="9" key="1">
    <citation type="submission" date="2017-09" db="EMBL/GenBank/DDBJ databases">
        <title>Depth-based differentiation of microbial function through sediment-hosted aquifers and enrichment of novel symbionts in the deep terrestrial subsurface.</title>
        <authorList>
            <person name="Probst A.J."/>
            <person name="Ladd B."/>
            <person name="Jarett J.K."/>
            <person name="Geller-Mcgrath D.E."/>
            <person name="Sieber C.M.K."/>
            <person name="Emerson J.B."/>
            <person name="Anantharaman K."/>
            <person name="Thomas B.C."/>
            <person name="Malmstrom R."/>
            <person name="Stieglmeier M."/>
            <person name="Klingl A."/>
            <person name="Woyke T."/>
            <person name="Ryan C.M."/>
            <person name="Banfield J.F."/>
        </authorList>
    </citation>
    <scope>NUCLEOTIDE SEQUENCE [LARGE SCALE GENOMIC DNA]</scope>
</reference>